<keyword evidence="2 3" id="KW-0040">ANK repeat</keyword>
<evidence type="ECO:0000256" key="4">
    <source>
        <dbReference type="SAM" id="MobiDB-lite"/>
    </source>
</evidence>
<feature type="repeat" description="ANK" evidence="3">
    <location>
        <begin position="182"/>
        <end position="214"/>
    </location>
</feature>
<keyword evidence="1" id="KW-0677">Repeat</keyword>
<dbReference type="SMART" id="SM00248">
    <property type="entry name" value="ANK"/>
    <property type="match status" value="5"/>
</dbReference>
<accession>A0AAV7J2X1</accession>
<dbReference type="InterPro" id="IPR036770">
    <property type="entry name" value="Ankyrin_rpt-contain_sf"/>
</dbReference>
<evidence type="ECO:0000313" key="5">
    <source>
        <dbReference type="EMBL" id="KAH0564260.1"/>
    </source>
</evidence>
<evidence type="ECO:0000313" key="6">
    <source>
        <dbReference type="Proteomes" id="UP000826195"/>
    </source>
</evidence>
<feature type="repeat" description="ANK" evidence="3">
    <location>
        <begin position="329"/>
        <end position="357"/>
    </location>
</feature>
<dbReference type="PROSITE" id="PS50088">
    <property type="entry name" value="ANK_REPEAT"/>
    <property type="match status" value="4"/>
</dbReference>
<dbReference type="PROSITE" id="PS50297">
    <property type="entry name" value="ANK_REP_REGION"/>
    <property type="match status" value="3"/>
</dbReference>
<proteinExistence type="predicted"/>
<dbReference type="SUPFAM" id="SSF48403">
    <property type="entry name" value="Ankyrin repeat"/>
    <property type="match status" value="1"/>
</dbReference>
<feature type="region of interest" description="Disordered" evidence="4">
    <location>
        <begin position="1"/>
        <end position="23"/>
    </location>
</feature>
<sequence>MSVLSASKTTMVSTEPELRKHNVVPSSVSRVKTINRYDKARDAPLQQKNLHTFIRTLTHRQEDHTQSYGSFSLNFLLSLTPLTMNVRQYIFEEPSTTFVRFADAANYVHPNKKITNRPSDKAIIESLIKRKVSVNEPVTEDLVDDCIEHGLVIDISDKPEENIDNFIRNAAFHDTILKYKSSFYRPVHLAAEKGDLQLVKNLVAAGANLSQSLSPLGHGETPLESAIRGDNPEIVKYLIDCGANFRKIKEEDDLAFLVLVYAFRFRSRKVINAYLTEGTDVRYVSWSYGSLIHCAIYNGDLDLIQRLLDLGAYVNSLSIYSDKFRWFHGTLTPLQTAIAIKRVDIVKLLLRNGANVDHWLPDLYNYKSTLQFAVDINAPNDMIVALLDAGADVFCLWGDYILPFNYKHRHPSFTNILKKMAVKLDTVGYNLFKTNKVERILKDKKLYQFKQECFEEVKRMDSTQIETTSVTYYELLTRHVHDLARDEQYDVLKSVVLNEDLEKQFPLYAGIIQARFKSAVETRMHLPDFEDFMLTIFPDASIPLIHKLIPFICEEGLEAFKSKGRFVFQDMFNLPNF</sequence>
<evidence type="ECO:0000256" key="1">
    <source>
        <dbReference type="ARBA" id="ARBA00022737"/>
    </source>
</evidence>
<feature type="compositionally biased region" description="Polar residues" evidence="4">
    <location>
        <begin position="1"/>
        <end position="13"/>
    </location>
</feature>
<organism evidence="5 6">
    <name type="scientific">Cotesia glomerata</name>
    <name type="common">Lepidopteran parasitic wasp</name>
    <name type="synonym">Apanteles glomeratus</name>
    <dbReference type="NCBI Taxonomy" id="32391"/>
    <lineage>
        <taxon>Eukaryota</taxon>
        <taxon>Metazoa</taxon>
        <taxon>Ecdysozoa</taxon>
        <taxon>Arthropoda</taxon>
        <taxon>Hexapoda</taxon>
        <taxon>Insecta</taxon>
        <taxon>Pterygota</taxon>
        <taxon>Neoptera</taxon>
        <taxon>Endopterygota</taxon>
        <taxon>Hymenoptera</taxon>
        <taxon>Apocrita</taxon>
        <taxon>Ichneumonoidea</taxon>
        <taxon>Braconidae</taxon>
        <taxon>Microgastrinae</taxon>
        <taxon>Cotesia</taxon>
    </lineage>
</organism>
<feature type="repeat" description="ANK" evidence="3">
    <location>
        <begin position="218"/>
        <end position="250"/>
    </location>
</feature>
<comment type="caution">
    <text evidence="5">The sequence shown here is derived from an EMBL/GenBank/DDBJ whole genome shotgun (WGS) entry which is preliminary data.</text>
</comment>
<dbReference type="InterPro" id="IPR002110">
    <property type="entry name" value="Ankyrin_rpt"/>
</dbReference>
<keyword evidence="6" id="KW-1185">Reference proteome</keyword>
<dbReference type="AlphaFoldDB" id="A0AAV7J2X1"/>
<evidence type="ECO:0000256" key="3">
    <source>
        <dbReference type="PROSITE-ProRule" id="PRU00023"/>
    </source>
</evidence>
<evidence type="ECO:0000256" key="2">
    <source>
        <dbReference type="ARBA" id="ARBA00023043"/>
    </source>
</evidence>
<dbReference type="Pfam" id="PF12796">
    <property type="entry name" value="Ank_2"/>
    <property type="match status" value="2"/>
</dbReference>
<name>A0AAV7J2X1_COTGL</name>
<dbReference type="EMBL" id="JAHXZJ010000002">
    <property type="protein sequence ID" value="KAH0564260.1"/>
    <property type="molecule type" value="Genomic_DNA"/>
</dbReference>
<gene>
    <name evidence="5" type="ORF">KQX54_010861</name>
</gene>
<reference evidence="5 6" key="1">
    <citation type="journal article" date="2021" name="J. Hered.">
        <title>A chromosome-level genome assembly of the parasitoid wasp, Cotesia glomerata (Hymenoptera: Braconidae).</title>
        <authorList>
            <person name="Pinto B.J."/>
            <person name="Weis J.J."/>
            <person name="Gamble T."/>
            <person name="Ode P.J."/>
            <person name="Paul R."/>
            <person name="Zaspel J.M."/>
        </authorList>
    </citation>
    <scope>NUCLEOTIDE SEQUENCE [LARGE SCALE GENOMIC DNA]</scope>
    <source>
        <strain evidence="5">CgM1</strain>
    </source>
</reference>
<dbReference type="Proteomes" id="UP000826195">
    <property type="component" value="Unassembled WGS sequence"/>
</dbReference>
<dbReference type="PANTHER" id="PTHR24198:SF165">
    <property type="entry name" value="ANKYRIN REPEAT-CONTAINING PROTEIN-RELATED"/>
    <property type="match status" value="1"/>
</dbReference>
<dbReference type="Gene3D" id="1.25.40.20">
    <property type="entry name" value="Ankyrin repeat-containing domain"/>
    <property type="match status" value="1"/>
</dbReference>
<protein>
    <submittedName>
        <fullName evidence="5">Uncharacterized protein</fullName>
    </submittedName>
</protein>
<feature type="repeat" description="ANK" evidence="3">
    <location>
        <begin position="287"/>
        <end position="319"/>
    </location>
</feature>
<dbReference type="PANTHER" id="PTHR24198">
    <property type="entry name" value="ANKYRIN REPEAT AND PROTEIN KINASE DOMAIN-CONTAINING PROTEIN"/>
    <property type="match status" value="1"/>
</dbReference>